<dbReference type="AlphaFoldDB" id="A0A0G3GX80"/>
<sequence length="71" mass="7381">MVALLVLVGAGDGAAEFLASSFPHAESDKVVAIATTATVEARILRDKDTEILLIIGFSRTSGVLPVGFTSY</sequence>
<name>A0A0G3GX80_9CORY</name>
<proteinExistence type="predicted"/>
<dbReference type="PATRIC" id="fig|1050174.4.peg.1643"/>
<organism evidence="1 2">
    <name type="scientific">Corynebacterium epidermidicanis</name>
    <dbReference type="NCBI Taxonomy" id="1050174"/>
    <lineage>
        <taxon>Bacteria</taxon>
        <taxon>Bacillati</taxon>
        <taxon>Actinomycetota</taxon>
        <taxon>Actinomycetes</taxon>
        <taxon>Mycobacteriales</taxon>
        <taxon>Corynebacteriaceae</taxon>
        <taxon>Corynebacterium</taxon>
    </lineage>
</organism>
<dbReference type="EMBL" id="CP011541">
    <property type="protein sequence ID" value="AKK03482.1"/>
    <property type="molecule type" value="Genomic_DNA"/>
</dbReference>
<evidence type="ECO:0000313" key="2">
    <source>
        <dbReference type="Proteomes" id="UP000035368"/>
    </source>
</evidence>
<protein>
    <submittedName>
        <fullName evidence="1">Uncharacterized protein</fullName>
    </submittedName>
</protein>
<dbReference type="STRING" id="1050174.CEPID_08160"/>
<evidence type="ECO:0000313" key="1">
    <source>
        <dbReference type="EMBL" id="AKK03482.1"/>
    </source>
</evidence>
<accession>A0A0G3GX80</accession>
<keyword evidence="2" id="KW-1185">Reference proteome</keyword>
<gene>
    <name evidence="1" type="ORF">CEPID_08160</name>
</gene>
<reference evidence="1 2" key="1">
    <citation type="submission" date="2015-05" db="EMBL/GenBank/DDBJ databases">
        <title>Complete genome sequence of Corynebacterium epidermidicanis DSM 45586, isolated from the skin of a dog suffering from pruritus.</title>
        <authorList>
            <person name="Ruckert C."/>
            <person name="Albersmeier A."/>
            <person name="Winkler A."/>
            <person name="Tauch A."/>
        </authorList>
    </citation>
    <scope>NUCLEOTIDE SEQUENCE [LARGE SCALE GENOMIC DNA]</scope>
    <source>
        <strain evidence="1 2">DSM 45586</strain>
    </source>
</reference>
<dbReference type="KEGG" id="cei:CEPID_08160"/>
<dbReference type="Proteomes" id="UP000035368">
    <property type="component" value="Chromosome"/>
</dbReference>